<organism evidence="1">
    <name type="scientific">Tetraselmis sp. GSL018</name>
    <dbReference type="NCBI Taxonomy" id="582737"/>
    <lineage>
        <taxon>Eukaryota</taxon>
        <taxon>Viridiplantae</taxon>
        <taxon>Chlorophyta</taxon>
        <taxon>core chlorophytes</taxon>
        <taxon>Chlorodendrophyceae</taxon>
        <taxon>Chlorodendrales</taxon>
        <taxon>Chlorodendraceae</taxon>
        <taxon>Tetraselmis</taxon>
    </lineage>
</organism>
<name>A0A061S3J0_9CHLO</name>
<accession>A0A061S3J0</accession>
<protein>
    <submittedName>
        <fullName evidence="1">Uncharacterized protein</fullName>
    </submittedName>
</protein>
<proteinExistence type="predicted"/>
<dbReference type="AlphaFoldDB" id="A0A061S3J0"/>
<dbReference type="EMBL" id="GBEZ01005610">
    <property type="protein sequence ID" value="JAC79717.1"/>
    <property type="molecule type" value="Transcribed_RNA"/>
</dbReference>
<feature type="non-terminal residue" evidence="1">
    <location>
        <position position="1"/>
    </location>
</feature>
<sequence>CCLPLQQITYTKKIFNKVYLTFAYDGTVPSHFVEDALLPATEQAGLASGHGDNKHSIVTLKLEML</sequence>
<evidence type="ECO:0000313" key="1">
    <source>
        <dbReference type="EMBL" id="JAC79717.1"/>
    </source>
</evidence>
<gene>
    <name evidence="1" type="ORF">TSPGSL018_12001</name>
</gene>
<reference evidence="1" key="1">
    <citation type="submission" date="2014-05" db="EMBL/GenBank/DDBJ databases">
        <title>The transcriptome of the halophilic microalga Tetraselmis sp. GSL018 isolated from the Great Salt Lake, Utah.</title>
        <authorList>
            <person name="Jinkerson R.E."/>
            <person name="D'Adamo S."/>
            <person name="Posewitz M.C."/>
        </authorList>
    </citation>
    <scope>NUCLEOTIDE SEQUENCE</scope>
    <source>
        <strain evidence="1">GSL018</strain>
    </source>
</reference>